<accession>A0A0W0Z9U6</accession>
<dbReference type="InterPro" id="IPR015867">
    <property type="entry name" value="N-reg_PII/ATP_PRibTrfase_C"/>
</dbReference>
<dbReference type="Gene3D" id="3.30.70.120">
    <property type="match status" value="1"/>
</dbReference>
<dbReference type="STRING" id="452.Lspi_0292"/>
<evidence type="ECO:0000256" key="1">
    <source>
        <dbReference type="ARBA" id="ARBA00010554"/>
    </source>
</evidence>
<evidence type="ECO:0000313" key="2">
    <source>
        <dbReference type="EMBL" id="KTD65873.1"/>
    </source>
</evidence>
<dbReference type="PANTHER" id="PTHR35983:SF1">
    <property type="entry name" value="UPF0166 PROTEIN TM_0021"/>
    <property type="match status" value="1"/>
</dbReference>
<keyword evidence="3" id="KW-1185">Reference proteome</keyword>
<dbReference type="EMBL" id="LNYX01000004">
    <property type="protein sequence ID" value="KTD65873.1"/>
    <property type="molecule type" value="Genomic_DNA"/>
</dbReference>
<sequence length="98" mass="11485">MNVKIVRFYLSEDSPFLHQVYDYLHEHRVMGATLFRGVKGFGHSGKERQASLLDIHFDLPMIVEFFDEPAKVDEILNHFSNIIEPYRILSWTAWMGAD</sequence>
<gene>
    <name evidence="2" type="ORF">Lspi_0292</name>
</gene>
<organism evidence="2 3">
    <name type="scientific">Legionella spiritensis</name>
    <dbReference type="NCBI Taxonomy" id="452"/>
    <lineage>
        <taxon>Bacteria</taxon>
        <taxon>Pseudomonadati</taxon>
        <taxon>Pseudomonadota</taxon>
        <taxon>Gammaproteobacteria</taxon>
        <taxon>Legionellales</taxon>
        <taxon>Legionellaceae</taxon>
        <taxon>Legionella</taxon>
    </lineage>
</organism>
<dbReference type="InterPro" id="IPR003793">
    <property type="entry name" value="UPF0166"/>
</dbReference>
<reference evidence="2 3" key="1">
    <citation type="submission" date="2015-11" db="EMBL/GenBank/DDBJ databases">
        <title>Genomic analysis of 38 Legionella species identifies large and diverse effector repertoires.</title>
        <authorList>
            <person name="Burstein D."/>
            <person name="Amaro F."/>
            <person name="Zusman T."/>
            <person name="Lifshitz Z."/>
            <person name="Cohen O."/>
            <person name="Gilbert J.A."/>
            <person name="Pupko T."/>
            <person name="Shuman H.A."/>
            <person name="Segal G."/>
        </authorList>
    </citation>
    <scope>NUCLEOTIDE SEQUENCE [LARGE SCALE GENOMIC DNA]</scope>
    <source>
        <strain evidence="2 3">Mt.St.Helens-9</strain>
    </source>
</reference>
<dbReference type="Pfam" id="PF02641">
    <property type="entry name" value="DUF190"/>
    <property type="match status" value="1"/>
</dbReference>
<dbReference type="RefSeq" id="WP_058482240.1">
    <property type="nucleotide sequence ID" value="NZ_CAAAII010000011.1"/>
</dbReference>
<evidence type="ECO:0000313" key="3">
    <source>
        <dbReference type="Proteomes" id="UP000054877"/>
    </source>
</evidence>
<proteinExistence type="inferred from homology"/>
<dbReference type="AlphaFoldDB" id="A0A0W0Z9U6"/>
<name>A0A0W0Z9U6_LEGSP</name>
<dbReference type="PANTHER" id="PTHR35983">
    <property type="entry name" value="UPF0166 PROTEIN TM_0021"/>
    <property type="match status" value="1"/>
</dbReference>
<comment type="caution">
    <text evidence="2">The sequence shown here is derived from an EMBL/GenBank/DDBJ whole genome shotgun (WGS) entry which is preliminary data.</text>
</comment>
<comment type="similarity">
    <text evidence="1">Belongs to the UPF0166 family.</text>
</comment>
<protein>
    <submittedName>
        <fullName evidence="2">Uncharacterized protein</fullName>
    </submittedName>
</protein>
<dbReference type="SUPFAM" id="SSF54913">
    <property type="entry name" value="GlnB-like"/>
    <property type="match status" value="1"/>
</dbReference>
<dbReference type="PATRIC" id="fig|452.5.peg.325"/>
<dbReference type="Proteomes" id="UP000054877">
    <property type="component" value="Unassembled WGS sequence"/>
</dbReference>
<dbReference type="InterPro" id="IPR011322">
    <property type="entry name" value="N-reg_PII-like_a/b"/>
</dbReference>